<dbReference type="SUPFAM" id="SSF56672">
    <property type="entry name" value="DNA/RNA polymerases"/>
    <property type="match status" value="1"/>
</dbReference>
<keyword evidence="2" id="KW-0255">Endonuclease</keyword>
<name>A0AAV3ZK95_9GAST</name>
<organism evidence="2 3">
    <name type="scientific">Plakobranchus ocellatus</name>
    <dbReference type="NCBI Taxonomy" id="259542"/>
    <lineage>
        <taxon>Eukaryota</taxon>
        <taxon>Metazoa</taxon>
        <taxon>Spiralia</taxon>
        <taxon>Lophotrochozoa</taxon>
        <taxon>Mollusca</taxon>
        <taxon>Gastropoda</taxon>
        <taxon>Heterobranchia</taxon>
        <taxon>Euthyneura</taxon>
        <taxon>Panpulmonata</taxon>
        <taxon>Sacoglossa</taxon>
        <taxon>Placobranchoidea</taxon>
        <taxon>Plakobranchidae</taxon>
        <taxon>Plakobranchus</taxon>
    </lineage>
</organism>
<gene>
    <name evidence="2" type="ORF">PoB_002146200</name>
</gene>
<dbReference type="PANTHER" id="PTHR47027">
    <property type="entry name" value="REVERSE TRANSCRIPTASE DOMAIN-CONTAINING PROTEIN"/>
    <property type="match status" value="1"/>
</dbReference>
<comment type="caution">
    <text evidence="2">The sequence shown here is derived from an EMBL/GenBank/DDBJ whole genome shotgun (WGS) entry which is preliminary data.</text>
</comment>
<keyword evidence="3" id="KW-1185">Reference proteome</keyword>
<dbReference type="PANTHER" id="PTHR47027:SF20">
    <property type="entry name" value="REVERSE TRANSCRIPTASE-LIKE PROTEIN WITH RNA-DIRECTED DNA POLYMERASE DOMAIN"/>
    <property type="match status" value="1"/>
</dbReference>
<evidence type="ECO:0000313" key="3">
    <source>
        <dbReference type="Proteomes" id="UP000735302"/>
    </source>
</evidence>
<dbReference type="Proteomes" id="UP000735302">
    <property type="component" value="Unassembled WGS sequence"/>
</dbReference>
<sequence>MILRNLYNLRYADGTVLIAKSCDQLQKLLDIVVLEIERMGLYLNVKETECLVISKIKKSSNPKCNLVSKGEQIKQATKFKYLGYPITSEGRCTNEINKRIAMAKDTCQKMKPILANRNISVKTKIRVMKTYVWSVLLYGNECWTINKKTEKKLEATEMWFITIRRMMRILWTEKQSNELELKEANHRRSLIKTTRQRQL</sequence>
<dbReference type="PROSITE" id="PS50878">
    <property type="entry name" value="RT_POL"/>
    <property type="match status" value="1"/>
</dbReference>
<dbReference type="InterPro" id="IPR043502">
    <property type="entry name" value="DNA/RNA_pol_sf"/>
</dbReference>
<evidence type="ECO:0000313" key="2">
    <source>
        <dbReference type="EMBL" id="GFN94956.1"/>
    </source>
</evidence>
<keyword evidence="2" id="KW-0540">Nuclease</keyword>
<keyword evidence="2" id="KW-0378">Hydrolase</keyword>
<dbReference type="EMBL" id="BLXT01002484">
    <property type="protein sequence ID" value="GFN94956.1"/>
    <property type="molecule type" value="Genomic_DNA"/>
</dbReference>
<reference evidence="2 3" key="1">
    <citation type="journal article" date="2021" name="Elife">
        <title>Chloroplast acquisition without the gene transfer in kleptoplastic sea slugs, Plakobranchus ocellatus.</title>
        <authorList>
            <person name="Maeda T."/>
            <person name="Takahashi S."/>
            <person name="Yoshida T."/>
            <person name="Shimamura S."/>
            <person name="Takaki Y."/>
            <person name="Nagai Y."/>
            <person name="Toyoda A."/>
            <person name="Suzuki Y."/>
            <person name="Arimoto A."/>
            <person name="Ishii H."/>
            <person name="Satoh N."/>
            <person name="Nishiyama T."/>
            <person name="Hasebe M."/>
            <person name="Maruyama T."/>
            <person name="Minagawa J."/>
            <person name="Obokata J."/>
            <person name="Shigenobu S."/>
        </authorList>
    </citation>
    <scope>NUCLEOTIDE SEQUENCE [LARGE SCALE GENOMIC DNA]</scope>
</reference>
<feature type="domain" description="Reverse transcriptase" evidence="1">
    <location>
        <begin position="1"/>
        <end position="86"/>
    </location>
</feature>
<proteinExistence type="predicted"/>
<accession>A0AAV3ZK95</accession>
<dbReference type="GO" id="GO:0004519">
    <property type="term" value="F:endonuclease activity"/>
    <property type="evidence" value="ECO:0007669"/>
    <property type="project" value="UniProtKB-KW"/>
</dbReference>
<evidence type="ECO:0000259" key="1">
    <source>
        <dbReference type="PROSITE" id="PS50878"/>
    </source>
</evidence>
<dbReference type="AlphaFoldDB" id="A0AAV3ZK95"/>
<protein>
    <submittedName>
        <fullName evidence="2">Endonuclease-reverse transcriptase</fullName>
    </submittedName>
</protein>
<dbReference type="InterPro" id="IPR000477">
    <property type="entry name" value="RT_dom"/>
</dbReference>